<organism evidence="4 5">
    <name type="scientific">Dialister invisus DSM 15470</name>
    <dbReference type="NCBI Taxonomy" id="592028"/>
    <lineage>
        <taxon>Bacteria</taxon>
        <taxon>Bacillati</taxon>
        <taxon>Bacillota</taxon>
        <taxon>Negativicutes</taxon>
        <taxon>Veillonellales</taxon>
        <taxon>Veillonellaceae</taxon>
        <taxon>Dialister</taxon>
    </lineage>
</organism>
<evidence type="ECO:0000313" key="4">
    <source>
        <dbReference type="EMBL" id="EEW97003.1"/>
    </source>
</evidence>
<dbReference type="SUPFAM" id="SSF46689">
    <property type="entry name" value="Homeodomain-like"/>
    <property type="match status" value="1"/>
</dbReference>
<dbReference type="STRING" id="592028.GCWU000321_00987"/>
<dbReference type="InterPro" id="IPR009057">
    <property type="entry name" value="Homeodomain-like_sf"/>
</dbReference>
<evidence type="ECO:0000256" key="2">
    <source>
        <dbReference type="PROSITE-ProRule" id="PRU00335"/>
    </source>
</evidence>
<dbReference type="GeneID" id="78278509"/>
<dbReference type="Pfam" id="PF14278">
    <property type="entry name" value="TetR_C_8"/>
    <property type="match status" value="1"/>
</dbReference>
<dbReference type="Proteomes" id="UP000004736">
    <property type="component" value="Unassembled WGS sequence"/>
</dbReference>
<dbReference type="InterPro" id="IPR039532">
    <property type="entry name" value="TetR_C_Firmicutes"/>
</dbReference>
<dbReference type="Gene3D" id="1.10.357.10">
    <property type="entry name" value="Tetracycline Repressor, domain 2"/>
    <property type="match status" value="1"/>
</dbReference>
<dbReference type="RefSeq" id="WP_007069936.1">
    <property type="nucleotide sequence ID" value="NZ_GG698602.1"/>
</dbReference>
<keyword evidence="5" id="KW-1185">Reference proteome</keyword>
<accession>C9LN67</accession>
<dbReference type="PRINTS" id="PR00455">
    <property type="entry name" value="HTHTETR"/>
</dbReference>
<gene>
    <name evidence="4" type="ORF">GCWU000321_00987</name>
</gene>
<dbReference type="OrthoDB" id="9810250at2"/>
<sequence length="187" mass="21988">MDRRQQKTRTAIFDAFSELLSEESYSRITIQTIIDRANIGRSTFYSHFQTKDDLLNAMCTELFRHIIDGVMNHDLPADHHNAPGVPDPVFCHILQHIKSNSYHIKDLLISESSDIFLKYFRDSLRSLISIYILQSPDHQKKDLPDEFLLNHITGSFVEMVQWWVKNRMKQTPEELDFCFRSVIYPVI</sequence>
<dbReference type="AlphaFoldDB" id="C9LN67"/>
<dbReference type="GO" id="GO:0003677">
    <property type="term" value="F:DNA binding"/>
    <property type="evidence" value="ECO:0007669"/>
    <property type="project" value="UniProtKB-UniRule"/>
</dbReference>
<protein>
    <submittedName>
        <fullName evidence="4">Transcriptional regulator, TetR family</fullName>
    </submittedName>
</protein>
<evidence type="ECO:0000256" key="1">
    <source>
        <dbReference type="ARBA" id="ARBA00023125"/>
    </source>
</evidence>
<dbReference type="EMBL" id="ACIM02000001">
    <property type="protein sequence ID" value="EEW97003.1"/>
    <property type="molecule type" value="Genomic_DNA"/>
</dbReference>
<dbReference type="Pfam" id="PF00440">
    <property type="entry name" value="TetR_N"/>
    <property type="match status" value="1"/>
</dbReference>
<evidence type="ECO:0000259" key="3">
    <source>
        <dbReference type="PROSITE" id="PS50977"/>
    </source>
</evidence>
<dbReference type="PROSITE" id="PS50977">
    <property type="entry name" value="HTH_TETR_2"/>
    <property type="match status" value="1"/>
</dbReference>
<dbReference type="InterPro" id="IPR001647">
    <property type="entry name" value="HTH_TetR"/>
</dbReference>
<dbReference type="PANTHER" id="PTHR43479:SF23">
    <property type="entry name" value="HTH TETR-TYPE DOMAIN-CONTAINING PROTEIN"/>
    <property type="match status" value="1"/>
</dbReference>
<dbReference type="InterPro" id="IPR050624">
    <property type="entry name" value="HTH-type_Tx_Regulator"/>
</dbReference>
<dbReference type="PANTHER" id="PTHR43479">
    <property type="entry name" value="ACREF/ENVCD OPERON REPRESSOR-RELATED"/>
    <property type="match status" value="1"/>
</dbReference>
<feature type="domain" description="HTH tetR-type" evidence="3">
    <location>
        <begin position="6"/>
        <end position="66"/>
    </location>
</feature>
<proteinExistence type="predicted"/>
<dbReference type="eggNOG" id="COG1309">
    <property type="taxonomic scope" value="Bacteria"/>
</dbReference>
<evidence type="ECO:0000313" key="5">
    <source>
        <dbReference type="Proteomes" id="UP000004736"/>
    </source>
</evidence>
<reference evidence="4" key="1">
    <citation type="submission" date="2009-09" db="EMBL/GenBank/DDBJ databases">
        <authorList>
            <person name="Weinstock G."/>
            <person name="Sodergren E."/>
            <person name="Clifton S."/>
            <person name="Fulton L."/>
            <person name="Fulton B."/>
            <person name="Courtney L."/>
            <person name="Fronick C."/>
            <person name="Harrison M."/>
            <person name="Strong C."/>
            <person name="Farmer C."/>
            <person name="Delahaunty K."/>
            <person name="Markovic C."/>
            <person name="Hall O."/>
            <person name="Minx P."/>
            <person name="Tomlinson C."/>
            <person name="Mitreva M."/>
            <person name="Nelson J."/>
            <person name="Hou S."/>
            <person name="Wollam A."/>
            <person name="Pepin K.H."/>
            <person name="Johnson M."/>
            <person name="Bhonagiri V."/>
            <person name="Nash W.E."/>
            <person name="Warren W."/>
            <person name="Chinwalla A."/>
            <person name="Mardis E.R."/>
            <person name="Wilson R.K."/>
        </authorList>
    </citation>
    <scope>NUCLEOTIDE SEQUENCE [LARGE SCALE GENOMIC DNA]</scope>
    <source>
        <strain evidence="4">DSM 15470</strain>
    </source>
</reference>
<keyword evidence="1 2" id="KW-0238">DNA-binding</keyword>
<feature type="DNA-binding region" description="H-T-H motif" evidence="2">
    <location>
        <begin position="29"/>
        <end position="48"/>
    </location>
</feature>
<name>C9LN67_9FIRM</name>
<comment type="caution">
    <text evidence="4">The sequence shown here is derived from an EMBL/GenBank/DDBJ whole genome shotgun (WGS) entry which is preliminary data.</text>
</comment>
<dbReference type="HOGENOM" id="CLU_087539_3_1_9"/>